<dbReference type="InterPro" id="IPR016064">
    <property type="entry name" value="NAD/diacylglycerol_kinase_sf"/>
</dbReference>
<dbReference type="SMART" id="SM00109">
    <property type="entry name" value="C1"/>
    <property type="match status" value="2"/>
</dbReference>
<keyword evidence="6 9" id="KW-0418">Kinase</keyword>
<keyword evidence="3" id="KW-0479">Metal-binding</keyword>
<dbReference type="SMART" id="SM00046">
    <property type="entry name" value="DAGKc"/>
    <property type="match status" value="1"/>
</dbReference>
<keyword evidence="14" id="KW-1185">Reference proteome</keyword>
<organism evidence="12">
    <name type="scientific">Capitella teleta</name>
    <name type="common">Polychaete worm</name>
    <dbReference type="NCBI Taxonomy" id="283909"/>
    <lineage>
        <taxon>Eukaryota</taxon>
        <taxon>Metazoa</taxon>
        <taxon>Spiralia</taxon>
        <taxon>Lophotrochozoa</taxon>
        <taxon>Annelida</taxon>
        <taxon>Polychaeta</taxon>
        <taxon>Sedentaria</taxon>
        <taxon>Scolecida</taxon>
        <taxon>Capitellidae</taxon>
        <taxon>Capitella</taxon>
    </lineage>
</organism>
<dbReference type="InterPro" id="IPR002219">
    <property type="entry name" value="PKC_DAG/PE"/>
</dbReference>
<evidence type="ECO:0000256" key="9">
    <source>
        <dbReference type="RuleBase" id="RU361128"/>
    </source>
</evidence>
<dbReference type="Gene3D" id="3.30.60.20">
    <property type="match status" value="1"/>
</dbReference>
<dbReference type="HOGENOM" id="CLU_003770_3_1_1"/>
<dbReference type="Proteomes" id="UP000014760">
    <property type="component" value="Unassembled WGS sequence"/>
</dbReference>
<dbReference type="STRING" id="283909.R7T6L0"/>
<dbReference type="PANTHER" id="PTHR11255">
    <property type="entry name" value="DIACYLGLYCEROL KINASE"/>
    <property type="match status" value="1"/>
</dbReference>
<reference evidence="13" key="3">
    <citation type="submission" date="2015-06" db="UniProtKB">
        <authorList>
            <consortium name="EnsemblMetazoa"/>
        </authorList>
    </citation>
    <scope>IDENTIFICATION</scope>
</reference>
<dbReference type="PROSITE" id="PS00479">
    <property type="entry name" value="ZF_DAG_PE_1"/>
    <property type="match status" value="1"/>
</dbReference>
<name>R7T6L0_CAPTE</name>
<reference evidence="12 14" key="2">
    <citation type="journal article" date="2013" name="Nature">
        <title>Insights into bilaterian evolution from three spiralian genomes.</title>
        <authorList>
            <person name="Simakov O."/>
            <person name="Marletaz F."/>
            <person name="Cho S.J."/>
            <person name="Edsinger-Gonzales E."/>
            <person name="Havlak P."/>
            <person name="Hellsten U."/>
            <person name="Kuo D.H."/>
            <person name="Larsson T."/>
            <person name="Lv J."/>
            <person name="Arendt D."/>
            <person name="Savage R."/>
            <person name="Osoegawa K."/>
            <person name="de Jong P."/>
            <person name="Grimwood J."/>
            <person name="Chapman J.A."/>
            <person name="Shapiro H."/>
            <person name="Aerts A."/>
            <person name="Otillar R.P."/>
            <person name="Terry A.Y."/>
            <person name="Boore J.L."/>
            <person name="Grigoriev I.V."/>
            <person name="Lindberg D.R."/>
            <person name="Seaver E.C."/>
            <person name="Weisblat D.A."/>
            <person name="Putnam N.H."/>
            <person name="Rokhsar D.S."/>
        </authorList>
    </citation>
    <scope>NUCLEOTIDE SEQUENCE</scope>
    <source>
        <strain evidence="12 14">I ESC-2004</strain>
    </source>
</reference>
<evidence type="ECO:0000256" key="4">
    <source>
        <dbReference type="ARBA" id="ARBA00022737"/>
    </source>
</evidence>
<dbReference type="AlphaFoldDB" id="R7T6L0"/>
<dbReference type="SUPFAM" id="SSF111331">
    <property type="entry name" value="NAD kinase/diacylglycerol kinase-like"/>
    <property type="match status" value="1"/>
</dbReference>
<dbReference type="PROSITE" id="PS50081">
    <property type="entry name" value="ZF_DAG_PE_2"/>
    <property type="match status" value="1"/>
</dbReference>
<reference evidence="14" key="1">
    <citation type="submission" date="2012-12" db="EMBL/GenBank/DDBJ databases">
        <authorList>
            <person name="Hellsten U."/>
            <person name="Grimwood J."/>
            <person name="Chapman J.A."/>
            <person name="Shapiro H."/>
            <person name="Aerts A."/>
            <person name="Otillar R.P."/>
            <person name="Terry A.Y."/>
            <person name="Boore J.L."/>
            <person name="Simakov O."/>
            <person name="Marletaz F."/>
            <person name="Cho S.-J."/>
            <person name="Edsinger-Gonzales E."/>
            <person name="Havlak P."/>
            <person name="Kuo D.-H."/>
            <person name="Larsson T."/>
            <person name="Lv J."/>
            <person name="Arendt D."/>
            <person name="Savage R."/>
            <person name="Osoegawa K."/>
            <person name="de Jong P."/>
            <person name="Lindberg D.R."/>
            <person name="Seaver E.C."/>
            <person name="Weisblat D.A."/>
            <person name="Putnam N.H."/>
            <person name="Grigoriev I.V."/>
            <person name="Rokhsar D.S."/>
        </authorList>
    </citation>
    <scope>NUCLEOTIDE SEQUENCE</scope>
    <source>
        <strain evidence="14">I ESC-2004</strain>
    </source>
</reference>
<feature type="non-terminal residue" evidence="12">
    <location>
        <position position="423"/>
    </location>
</feature>
<dbReference type="EMBL" id="KB311474">
    <property type="protein sequence ID" value="ELT89209.1"/>
    <property type="molecule type" value="Genomic_DNA"/>
</dbReference>
<dbReference type="InterPro" id="IPR037607">
    <property type="entry name" value="DGK"/>
</dbReference>
<evidence type="ECO:0000256" key="1">
    <source>
        <dbReference type="ARBA" id="ARBA00009280"/>
    </source>
</evidence>
<dbReference type="InterPro" id="IPR046349">
    <property type="entry name" value="C1-like_sf"/>
</dbReference>
<protein>
    <recommendedName>
        <fullName evidence="9">Diacylglycerol kinase</fullName>
        <shortName evidence="9">DAG kinase</shortName>
        <ecNumber evidence="9">2.7.1.107</ecNumber>
    </recommendedName>
</protein>
<feature type="domain" description="DAGKc" evidence="11">
    <location>
        <begin position="191"/>
        <end position="331"/>
    </location>
</feature>
<evidence type="ECO:0000256" key="5">
    <source>
        <dbReference type="ARBA" id="ARBA00022741"/>
    </source>
</evidence>
<evidence type="ECO:0000256" key="3">
    <source>
        <dbReference type="ARBA" id="ARBA00022723"/>
    </source>
</evidence>
<keyword evidence="2 9" id="KW-0808">Transferase</keyword>
<dbReference type="InterPro" id="IPR001206">
    <property type="entry name" value="Diacylglycerol_kinase_cat_dom"/>
</dbReference>
<dbReference type="EMBL" id="AMQN01014969">
    <property type="status" value="NOT_ANNOTATED_CDS"/>
    <property type="molecule type" value="Genomic_DNA"/>
</dbReference>
<accession>R7T6L0</accession>
<comment type="catalytic activity">
    <reaction evidence="9">
        <text>a 1,2-diacyl-sn-glycerol + ATP = a 1,2-diacyl-sn-glycero-3-phosphate + ADP + H(+)</text>
        <dbReference type="Rhea" id="RHEA:10272"/>
        <dbReference type="ChEBI" id="CHEBI:15378"/>
        <dbReference type="ChEBI" id="CHEBI:17815"/>
        <dbReference type="ChEBI" id="CHEBI:30616"/>
        <dbReference type="ChEBI" id="CHEBI:58608"/>
        <dbReference type="ChEBI" id="CHEBI:456216"/>
        <dbReference type="EC" id="2.7.1.107"/>
    </reaction>
</comment>
<dbReference type="Gene3D" id="3.40.50.10330">
    <property type="entry name" value="Probable inorganic polyphosphate/atp-NAD kinase, domain 1"/>
    <property type="match status" value="1"/>
</dbReference>
<dbReference type="EMBL" id="AMQN01014970">
    <property type="status" value="NOT_ANNOTATED_CDS"/>
    <property type="molecule type" value="Genomic_DNA"/>
</dbReference>
<dbReference type="CDD" id="cd20853">
    <property type="entry name" value="C1_DGKepsilon_typeIII_rpt2"/>
    <property type="match status" value="1"/>
</dbReference>
<dbReference type="GO" id="GO:0016020">
    <property type="term" value="C:membrane"/>
    <property type="evidence" value="ECO:0007669"/>
    <property type="project" value="TreeGrafter"/>
</dbReference>
<evidence type="ECO:0000256" key="6">
    <source>
        <dbReference type="ARBA" id="ARBA00022777"/>
    </source>
</evidence>
<dbReference type="PANTHER" id="PTHR11255:SF118">
    <property type="entry name" value="DIACYLGLYCEROL KINASE EPSILON"/>
    <property type="match status" value="1"/>
</dbReference>
<dbReference type="OMA" id="GCKEHIV"/>
<keyword evidence="5 9" id="KW-0547">Nucleotide-binding</keyword>
<dbReference type="GO" id="GO:0004143">
    <property type="term" value="F:ATP-dependent diacylglycerol kinase activity"/>
    <property type="evidence" value="ECO:0007669"/>
    <property type="project" value="UniProtKB-EC"/>
</dbReference>
<keyword evidence="7" id="KW-0862">Zinc</keyword>
<keyword evidence="4" id="KW-0677">Repeat</keyword>
<dbReference type="PROSITE" id="PS50146">
    <property type="entry name" value="DAGK"/>
    <property type="match status" value="1"/>
</dbReference>
<dbReference type="InterPro" id="IPR017438">
    <property type="entry name" value="ATP-NAD_kinase_N"/>
</dbReference>
<dbReference type="Gene3D" id="2.60.200.40">
    <property type="match status" value="1"/>
</dbReference>
<dbReference type="GO" id="GO:0046872">
    <property type="term" value="F:metal ion binding"/>
    <property type="evidence" value="ECO:0007669"/>
    <property type="project" value="UniProtKB-KW"/>
</dbReference>
<keyword evidence="8 9" id="KW-0067">ATP-binding</keyword>
<evidence type="ECO:0000256" key="2">
    <source>
        <dbReference type="ARBA" id="ARBA00022679"/>
    </source>
</evidence>
<comment type="similarity">
    <text evidence="1 9">Belongs to the eukaryotic diacylglycerol kinase family.</text>
</comment>
<dbReference type="OrthoDB" id="242257at2759"/>
<dbReference type="InterPro" id="IPR000756">
    <property type="entry name" value="Diacylglycerol_kin_accessory"/>
</dbReference>
<dbReference type="EnsemblMetazoa" id="CapteT137831">
    <property type="protein sequence ID" value="CapteP137831"/>
    <property type="gene ID" value="CapteG137831"/>
</dbReference>
<evidence type="ECO:0000313" key="13">
    <source>
        <dbReference type="EnsemblMetazoa" id="CapteP137831"/>
    </source>
</evidence>
<dbReference type="SUPFAM" id="SSF57889">
    <property type="entry name" value="Cysteine-rich domain"/>
    <property type="match status" value="1"/>
</dbReference>
<dbReference type="GO" id="GO:0007200">
    <property type="term" value="P:phospholipase C-activating G protein-coupled receptor signaling pathway"/>
    <property type="evidence" value="ECO:0007669"/>
    <property type="project" value="InterPro"/>
</dbReference>
<feature type="domain" description="Phorbol-ester/DAG-type" evidence="10">
    <location>
        <begin position="101"/>
        <end position="152"/>
    </location>
</feature>
<dbReference type="EC" id="2.7.1.107" evidence="9"/>
<evidence type="ECO:0000259" key="11">
    <source>
        <dbReference type="PROSITE" id="PS50146"/>
    </source>
</evidence>
<dbReference type="SMART" id="SM00045">
    <property type="entry name" value="DAGKa"/>
    <property type="match status" value="1"/>
</dbReference>
<evidence type="ECO:0000256" key="8">
    <source>
        <dbReference type="ARBA" id="ARBA00022840"/>
    </source>
</evidence>
<evidence type="ECO:0000256" key="7">
    <source>
        <dbReference type="ARBA" id="ARBA00022833"/>
    </source>
</evidence>
<sequence length="423" mass="48125">MAFFYVLVLCAAFGLTVVVTKIWRRLRQRHYEVPARDISKGHRWCMTDIFSQPTYCNVSENHIIHGAFCDCCGICVEDENIKEANRILKCKELSTNHLFNRHHWLRGNLPHCSKCNVCGEDCGNLPQLCDLRCCWCCRHIHERCLKNASEVCDLGYYKDCIVPPNCVRLKLVGIKGRRHLVVDSVRAPNITGWKPLIVIANRKSGNGDGENILRSCRALLNPAQVIDLSEISPECGLEWCHLLPLVTCRILVAGGDGTVGWVLQAIDNLRLKVYFPSPEVCILPLGTGNDLARVLNWGDGYTGDIDVQDILHGMRHADAVKLDRWRVEVTRAKHFGIRMPRKTLMMNNYASIGVDALVTLNFHRHRESRPILFGSRLINKFWYFTYGTKDVLERECKDLHKKVTVELDGQSIELPEIEGIVVL</sequence>
<dbReference type="CDD" id="cd20801">
    <property type="entry name" value="C1_DGKepsilon_typeIII_rpt1"/>
    <property type="match status" value="1"/>
</dbReference>
<gene>
    <name evidence="12" type="ORF">CAPTEDRAFT_137831</name>
</gene>
<dbReference type="Pfam" id="PF00781">
    <property type="entry name" value="DAGK_cat"/>
    <property type="match status" value="1"/>
</dbReference>
<proteinExistence type="inferred from homology"/>
<dbReference type="GO" id="GO:0005524">
    <property type="term" value="F:ATP binding"/>
    <property type="evidence" value="ECO:0007669"/>
    <property type="project" value="UniProtKB-KW"/>
</dbReference>
<evidence type="ECO:0000313" key="14">
    <source>
        <dbReference type="Proteomes" id="UP000014760"/>
    </source>
</evidence>
<evidence type="ECO:0000259" key="10">
    <source>
        <dbReference type="PROSITE" id="PS50081"/>
    </source>
</evidence>
<dbReference type="Pfam" id="PF00609">
    <property type="entry name" value="DAGK_acc"/>
    <property type="match status" value="1"/>
</dbReference>
<evidence type="ECO:0000313" key="12">
    <source>
        <dbReference type="EMBL" id="ELT89209.1"/>
    </source>
</evidence>
<dbReference type="FunCoup" id="R7T6L0">
    <property type="interactions" value="288"/>
</dbReference>